<sequence length="108" mass="12818">MIKQQDIGLQFSCNIAYSSSISDTLPREKRAIRYPEVIKPLFLYSKVIENKSKYPHFWHHSKVEHTKSVRYDAQVLMNITSYCVGNRINEVRQRYIHKYKNSHTSDIV</sequence>
<reference evidence="4 5" key="1">
    <citation type="submission" date="2015-01" db="EMBL/GenBank/DDBJ databases">
        <title>Evolution of Trichinella species and genotypes.</title>
        <authorList>
            <person name="Korhonen P.K."/>
            <person name="Edoardo P."/>
            <person name="Giuseppe L.R."/>
            <person name="Gasser R.B."/>
        </authorList>
    </citation>
    <scope>NUCLEOTIDE SEQUENCE [LARGE SCALE GENOMIC DNA]</scope>
    <source>
        <strain evidence="1">ISS13</strain>
        <strain evidence="3">ISS588</strain>
    </source>
</reference>
<dbReference type="EMBL" id="JYDS01000222">
    <property type="protein sequence ID" value="KRZ20955.1"/>
    <property type="molecule type" value="Genomic_DNA"/>
</dbReference>
<accession>A0A0V1DRN5</accession>
<dbReference type="AlphaFoldDB" id="A0A0V1DRN5"/>
<gene>
    <name evidence="2" type="ORF">T4A_6213</name>
    <name evidence="1" type="ORF">T4A_9273</name>
    <name evidence="3" type="ORF">T4B_15501</name>
</gene>
<name>A0A0V1DRN5_TRIPS</name>
<proteinExistence type="predicted"/>
<protein>
    <submittedName>
        <fullName evidence="1">Uncharacterized protein</fullName>
    </submittedName>
</protein>
<dbReference type="Proteomes" id="UP000054632">
    <property type="component" value="Unassembled WGS sequence"/>
</dbReference>
<evidence type="ECO:0000313" key="3">
    <source>
        <dbReference type="EMBL" id="KRZ20955.1"/>
    </source>
</evidence>
<dbReference type="EMBL" id="JYDR01000564">
    <property type="protein sequence ID" value="KRY64222.1"/>
    <property type="molecule type" value="Genomic_DNA"/>
</dbReference>
<dbReference type="EMBL" id="JYDR01000067">
    <property type="protein sequence ID" value="KRY70816.1"/>
    <property type="molecule type" value="Genomic_DNA"/>
</dbReference>
<evidence type="ECO:0000313" key="2">
    <source>
        <dbReference type="EMBL" id="KRY70816.1"/>
    </source>
</evidence>
<dbReference type="Proteomes" id="UP000054805">
    <property type="component" value="Unassembled WGS sequence"/>
</dbReference>
<evidence type="ECO:0000313" key="5">
    <source>
        <dbReference type="Proteomes" id="UP000054805"/>
    </source>
</evidence>
<organism evidence="1 4">
    <name type="scientific">Trichinella pseudospiralis</name>
    <name type="common">Parasitic roundworm</name>
    <dbReference type="NCBI Taxonomy" id="6337"/>
    <lineage>
        <taxon>Eukaryota</taxon>
        <taxon>Metazoa</taxon>
        <taxon>Ecdysozoa</taxon>
        <taxon>Nematoda</taxon>
        <taxon>Enoplea</taxon>
        <taxon>Dorylaimia</taxon>
        <taxon>Trichinellida</taxon>
        <taxon>Trichinellidae</taxon>
        <taxon>Trichinella</taxon>
    </lineage>
</organism>
<keyword evidence="5" id="KW-1185">Reference proteome</keyword>
<evidence type="ECO:0000313" key="4">
    <source>
        <dbReference type="Proteomes" id="UP000054632"/>
    </source>
</evidence>
<comment type="caution">
    <text evidence="1">The sequence shown here is derived from an EMBL/GenBank/DDBJ whole genome shotgun (WGS) entry which is preliminary data.</text>
</comment>
<evidence type="ECO:0000313" key="1">
    <source>
        <dbReference type="EMBL" id="KRY64222.1"/>
    </source>
</evidence>